<dbReference type="InterPro" id="IPR002374">
    <property type="entry name" value="cGMP_dep_kinase"/>
</dbReference>
<feature type="domain" description="Protein kinase" evidence="13">
    <location>
        <begin position="335"/>
        <end position="593"/>
    </location>
</feature>
<protein>
    <recommendedName>
        <fullName evidence="2">cGMP-dependent protein kinase</fullName>
        <ecNumber evidence="2">2.7.11.12</ecNumber>
    </recommendedName>
</protein>
<dbReference type="Gene3D" id="3.30.200.20">
    <property type="entry name" value="Phosphorylase Kinase, domain 1"/>
    <property type="match status" value="1"/>
</dbReference>
<reference evidence="17" key="1">
    <citation type="submission" date="2025-08" db="UniProtKB">
        <authorList>
            <consortium name="RefSeq"/>
        </authorList>
    </citation>
    <scope>IDENTIFICATION</scope>
</reference>
<keyword evidence="3" id="KW-0723">Serine/threonine-protein kinase</keyword>
<dbReference type="PANTHER" id="PTHR24353:SF144">
    <property type="match status" value="1"/>
</dbReference>
<evidence type="ECO:0000256" key="8">
    <source>
        <dbReference type="ARBA" id="ARBA00047298"/>
    </source>
</evidence>
<dbReference type="InterPro" id="IPR000719">
    <property type="entry name" value="Prot_kinase_dom"/>
</dbReference>
<evidence type="ECO:0000256" key="9">
    <source>
        <dbReference type="ARBA" id="ARBA00047462"/>
    </source>
</evidence>
<evidence type="ECO:0000256" key="12">
    <source>
        <dbReference type="PROSITE-ProRule" id="PRU10141"/>
    </source>
</evidence>
<dbReference type="SMART" id="SM00100">
    <property type="entry name" value="cNMP"/>
    <property type="match status" value="2"/>
</dbReference>
<dbReference type="PROSITE" id="PS00107">
    <property type="entry name" value="PROTEIN_KINASE_ATP"/>
    <property type="match status" value="1"/>
</dbReference>
<dbReference type="Gene3D" id="1.10.510.10">
    <property type="entry name" value="Transferase(Phosphotransferase) domain 1"/>
    <property type="match status" value="1"/>
</dbReference>
<dbReference type="InterPro" id="IPR035014">
    <property type="entry name" value="STKc_cGK"/>
</dbReference>
<dbReference type="PROSITE" id="PS51285">
    <property type="entry name" value="AGC_KINASE_CTER"/>
    <property type="match status" value="1"/>
</dbReference>
<evidence type="ECO:0000256" key="1">
    <source>
        <dbReference type="ARBA" id="ARBA00006352"/>
    </source>
</evidence>
<dbReference type="FunFam" id="1.10.510.10:FF:000210">
    <property type="entry name" value="Non-specific serine/threonine protein kinase"/>
    <property type="match status" value="1"/>
</dbReference>
<dbReference type="PROSITE" id="PS00888">
    <property type="entry name" value="CNMP_BINDING_1"/>
    <property type="match status" value="1"/>
</dbReference>
<sequence length="644" mass="73768">MKFSVFGTSGGLYNFNQYQETGKACHEVYRRLSNNERKVGVIGGVPDTLRKRIPSYKKDVKTRDRIKEAIMRNEFLSNLDNAQIEAIISAMYPQIIPPKTRIIKQGDIGTHLYVSEEGEFDVYDGGDYQGSFGPGYAFGELALLYNMKRMRSIDVKKGGKVWVIDRSAFMAAMIKSAQLNVEDNIRLLRRISILQCLPDQVLAKISDLINVEFFPGNACIIRQGELGDKFYIINGGNVMVKLNFCENESPLILGKGKYFGEKALYDNADKRRQANVIAMPPGVECFTIDRESFINYLGDVESIKNKNWIEDYELRRRSLNIQWTSEYLKLKLSDLKVIGTLGTGSFGRVELVVAESIPNRSFARKKVKKITISHRGHARHIYNEKYVMQACKSPFICELYQTFKDNKYVYFLMEACLGGDLCTALQRKGCFSDSIAKFVIGCVVEALDHLHSLDIVCRDLKPENIMLDNRGYLKLTDFGFSKRIGPDKTWTFAGTPEYMAPEIILNKGHDRAVDYWSLGILLYEILMGRPPFRAMDTLDTYNKILKGIDVVGIPSDIRRTADNLIRKLLRLNPAQRLGYLRHGIMDIRNHKWFSSFNWSSLQNRTLKSPLIPKIVDHLDIRNFDRYPPERDIPPDDFSDWDATF</sequence>
<keyword evidence="5 11" id="KW-0547">Nucleotide-binding</keyword>
<evidence type="ECO:0000256" key="3">
    <source>
        <dbReference type="ARBA" id="ARBA00022527"/>
    </source>
</evidence>
<accession>A0AAJ7BW88</accession>
<comment type="similarity">
    <text evidence="1">Belongs to the protein kinase superfamily. AGC Ser/Thr protein kinase family. cGMP subfamily.</text>
</comment>
<proteinExistence type="inferred from homology"/>
<dbReference type="CDD" id="cd05572">
    <property type="entry name" value="STKc_cGK"/>
    <property type="match status" value="1"/>
</dbReference>
<evidence type="ECO:0000259" key="13">
    <source>
        <dbReference type="PROSITE" id="PS50011"/>
    </source>
</evidence>
<comment type="catalytic activity">
    <reaction evidence="8">
        <text>L-threonyl-[protein] + ATP = O-phospho-L-threonyl-[protein] + ADP + H(+)</text>
        <dbReference type="Rhea" id="RHEA:46608"/>
        <dbReference type="Rhea" id="RHEA-COMP:11060"/>
        <dbReference type="Rhea" id="RHEA-COMP:11605"/>
        <dbReference type="ChEBI" id="CHEBI:15378"/>
        <dbReference type="ChEBI" id="CHEBI:30013"/>
        <dbReference type="ChEBI" id="CHEBI:30616"/>
        <dbReference type="ChEBI" id="CHEBI:61977"/>
        <dbReference type="ChEBI" id="CHEBI:456216"/>
        <dbReference type="EC" id="2.7.11.12"/>
    </reaction>
</comment>
<dbReference type="PIRSF" id="PIRSF000559">
    <property type="entry name" value="cGMP-dep_kinase"/>
    <property type="match status" value="1"/>
</dbReference>
<dbReference type="RefSeq" id="XP_015595485.1">
    <property type="nucleotide sequence ID" value="XM_015739999.2"/>
</dbReference>
<keyword evidence="6 17" id="KW-0418">Kinase</keyword>
<keyword evidence="7 11" id="KW-0067">ATP-binding</keyword>
<keyword evidence="16" id="KW-1185">Reference proteome</keyword>
<feature type="binding site" evidence="11">
    <location>
        <begin position="341"/>
        <end position="349"/>
    </location>
    <ligand>
        <name>ATP</name>
        <dbReference type="ChEBI" id="CHEBI:30616"/>
    </ligand>
</feature>
<dbReference type="PROSITE" id="PS50042">
    <property type="entry name" value="CNMP_BINDING_3"/>
    <property type="match status" value="2"/>
</dbReference>
<dbReference type="Pfam" id="PF00027">
    <property type="entry name" value="cNMP_binding"/>
    <property type="match status" value="2"/>
</dbReference>
<dbReference type="SUPFAM" id="SSF51206">
    <property type="entry name" value="cAMP-binding domain-like"/>
    <property type="match status" value="2"/>
</dbReference>
<dbReference type="PROSITE" id="PS50011">
    <property type="entry name" value="PROTEIN_KINASE_DOM"/>
    <property type="match status" value="1"/>
</dbReference>
<dbReference type="InterPro" id="IPR017441">
    <property type="entry name" value="Protein_kinase_ATP_BS"/>
</dbReference>
<evidence type="ECO:0000256" key="4">
    <source>
        <dbReference type="ARBA" id="ARBA00022679"/>
    </source>
</evidence>
<keyword evidence="4" id="KW-0808">Transferase</keyword>
<dbReference type="InterPro" id="IPR000961">
    <property type="entry name" value="AGC-kinase_C"/>
</dbReference>
<evidence type="ECO:0000313" key="16">
    <source>
        <dbReference type="Proteomes" id="UP000694920"/>
    </source>
</evidence>
<dbReference type="InterPro" id="IPR011009">
    <property type="entry name" value="Kinase-like_dom_sf"/>
</dbReference>
<dbReference type="SUPFAM" id="SSF56112">
    <property type="entry name" value="Protein kinase-like (PK-like)"/>
    <property type="match status" value="1"/>
</dbReference>
<dbReference type="InterPro" id="IPR000595">
    <property type="entry name" value="cNMP-bd_dom"/>
</dbReference>
<organism evidence="16 17">
    <name type="scientific">Cephus cinctus</name>
    <name type="common">Wheat stem sawfly</name>
    <dbReference type="NCBI Taxonomy" id="211228"/>
    <lineage>
        <taxon>Eukaryota</taxon>
        <taxon>Metazoa</taxon>
        <taxon>Ecdysozoa</taxon>
        <taxon>Arthropoda</taxon>
        <taxon>Hexapoda</taxon>
        <taxon>Insecta</taxon>
        <taxon>Pterygota</taxon>
        <taxon>Neoptera</taxon>
        <taxon>Endopterygota</taxon>
        <taxon>Hymenoptera</taxon>
        <taxon>Cephoidea</taxon>
        <taxon>Cephidae</taxon>
        <taxon>Cephus</taxon>
    </lineage>
</organism>
<feature type="domain" description="Cyclic nucleotide-binding" evidence="14">
    <location>
        <begin position="193"/>
        <end position="307"/>
    </location>
</feature>
<evidence type="ECO:0000256" key="2">
    <source>
        <dbReference type="ARBA" id="ARBA00012428"/>
    </source>
</evidence>
<evidence type="ECO:0000259" key="14">
    <source>
        <dbReference type="PROSITE" id="PS50042"/>
    </source>
</evidence>
<feature type="domain" description="Cyclic nucleotide-binding" evidence="14">
    <location>
        <begin position="75"/>
        <end position="190"/>
    </location>
</feature>
<dbReference type="GO" id="GO:0004692">
    <property type="term" value="F:cGMP-dependent protein kinase activity"/>
    <property type="evidence" value="ECO:0007669"/>
    <property type="project" value="UniProtKB-EC"/>
</dbReference>
<dbReference type="CDD" id="cd00038">
    <property type="entry name" value="CAP_ED"/>
    <property type="match status" value="2"/>
</dbReference>
<evidence type="ECO:0000313" key="17">
    <source>
        <dbReference type="RefSeq" id="XP_015595485.1"/>
    </source>
</evidence>
<dbReference type="GO" id="GO:0005524">
    <property type="term" value="F:ATP binding"/>
    <property type="evidence" value="ECO:0007669"/>
    <property type="project" value="UniProtKB-UniRule"/>
</dbReference>
<dbReference type="PROSITE" id="PS00889">
    <property type="entry name" value="CNMP_BINDING_2"/>
    <property type="match status" value="1"/>
</dbReference>
<dbReference type="GeneID" id="107267842"/>
<dbReference type="PRINTS" id="PR00104">
    <property type="entry name" value="CGMPKINASE"/>
</dbReference>
<evidence type="ECO:0000256" key="7">
    <source>
        <dbReference type="ARBA" id="ARBA00022840"/>
    </source>
</evidence>
<dbReference type="SMART" id="SM00133">
    <property type="entry name" value="S_TK_X"/>
    <property type="match status" value="1"/>
</dbReference>
<dbReference type="PANTHER" id="PTHR24353">
    <property type="entry name" value="CYCLIC NUCLEOTIDE-DEPENDENT PROTEIN KINASE"/>
    <property type="match status" value="1"/>
</dbReference>
<evidence type="ECO:0000256" key="6">
    <source>
        <dbReference type="ARBA" id="ARBA00022777"/>
    </source>
</evidence>
<dbReference type="Pfam" id="PF00069">
    <property type="entry name" value="Pkinase"/>
    <property type="match status" value="1"/>
</dbReference>
<comment type="catalytic activity">
    <reaction evidence="9">
        <text>L-seryl-[protein] + ATP = O-phospho-L-seryl-[protein] + ADP + H(+)</text>
        <dbReference type="Rhea" id="RHEA:17989"/>
        <dbReference type="Rhea" id="RHEA-COMP:9863"/>
        <dbReference type="Rhea" id="RHEA-COMP:11604"/>
        <dbReference type="ChEBI" id="CHEBI:15378"/>
        <dbReference type="ChEBI" id="CHEBI:29999"/>
        <dbReference type="ChEBI" id="CHEBI:30616"/>
        <dbReference type="ChEBI" id="CHEBI:83421"/>
        <dbReference type="ChEBI" id="CHEBI:456216"/>
        <dbReference type="EC" id="2.7.11.12"/>
    </reaction>
</comment>
<dbReference type="SMART" id="SM00220">
    <property type="entry name" value="S_TKc"/>
    <property type="match status" value="1"/>
</dbReference>
<dbReference type="Proteomes" id="UP000694920">
    <property type="component" value="Unplaced"/>
</dbReference>
<name>A0AAJ7BW88_CEPCN</name>
<evidence type="ECO:0000256" key="10">
    <source>
        <dbReference type="PIRSR" id="PIRSR000559-1"/>
    </source>
</evidence>
<dbReference type="InterPro" id="IPR014710">
    <property type="entry name" value="RmlC-like_jellyroll"/>
</dbReference>
<dbReference type="AlphaFoldDB" id="A0AAJ7BW88"/>
<dbReference type="InterPro" id="IPR018490">
    <property type="entry name" value="cNMP-bd_dom_sf"/>
</dbReference>
<gene>
    <name evidence="17" type="primary">LOC107267842</name>
</gene>
<dbReference type="InterPro" id="IPR018488">
    <property type="entry name" value="cNMP-bd_CS"/>
</dbReference>
<dbReference type="Gene3D" id="2.60.120.10">
    <property type="entry name" value="Jelly Rolls"/>
    <property type="match status" value="2"/>
</dbReference>
<evidence type="ECO:0000256" key="5">
    <source>
        <dbReference type="ARBA" id="ARBA00022741"/>
    </source>
</evidence>
<dbReference type="KEGG" id="ccin:107267842"/>
<feature type="domain" description="AGC-kinase C-terminal" evidence="15">
    <location>
        <begin position="594"/>
        <end position="644"/>
    </location>
</feature>
<evidence type="ECO:0000259" key="15">
    <source>
        <dbReference type="PROSITE" id="PS51285"/>
    </source>
</evidence>
<feature type="binding site" evidence="11 12">
    <location>
        <position position="365"/>
    </location>
    <ligand>
        <name>ATP</name>
        <dbReference type="ChEBI" id="CHEBI:30616"/>
    </ligand>
</feature>
<evidence type="ECO:0000256" key="11">
    <source>
        <dbReference type="PIRSR" id="PIRSR000559-2"/>
    </source>
</evidence>
<feature type="active site" description="Proton acceptor" evidence="10">
    <location>
        <position position="459"/>
    </location>
</feature>
<dbReference type="EC" id="2.7.11.12" evidence="2"/>